<comment type="caution">
    <text evidence="2">The sequence shown here is derived from an EMBL/GenBank/DDBJ whole genome shotgun (WGS) entry which is preliminary data.</text>
</comment>
<feature type="transmembrane region" description="Helical" evidence="1">
    <location>
        <begin position="33"/>
        <end position="56"/>
    </location>
</feature>
<evidence type="ECO:0000313" key="2">
    <source>
        <dbReference type="EMBL" id="HIU29150.1"/>
    </source>
</evidence>
<sequence length="539" mass="58442">MNQFGTLLRFQLRYKLGLRGIKEALGASRFGKLTAAGGVLLVLLVAACILIPYTFLLNILYDSFAAAGSRTGYLDTLFLVCNVITFISSAFSTYSILFSGRDREILTPLPIKKQYIFLTNYITLYASALASALGFLLPGLLIYEIKMGFSLTTVVKALIGSIAFPALPLAAAFLLMSAVLAAASGFRHRELLATIFGAALVGGCVFLNGNQEFLVRFVETGAGSVSKAGRIFVNAFFLREALLRRGGPAWLFVFLCVAVAAALICLTALYGGAVYDKILQRMSASVTTRKGKGQNYKERAPASAFFRKEIRTILRSPVYSLNCLINIVLAPLAAILLTRKDTAAEVLEGLGQSTENSEFLLAMLGLTVGLGLTALNMVPSTSISREGKCFWMLQIIPVDLKTQIRGRIAAAILFYVLSGGLFIILFGILIKINFLYMIYGFFIILAGSVPFACSGILIDLSHPKLIWDRESEAVKQNFNGMAGMLISIAFVLIYMIPFFLYLGGILSEAASLAGIPVLILLMILLNVSMLNKKIKAMEG</sequence>
<keyword evidence="1" id="KW-1133">Transmembrane helix</keyword>
<evidence type="ECO:0000313" key="3">
    <source>
        <dbReference type="Proteomes" id="UP000824089"/>
    </source>
</evidence>
<feature type="transmembrane region" description="Helical" evidence="1">
    <location>
        <begin position="76"/>
        <end position="97"/>
    </location>
</feature>
<reference evidence="2" key="1">
    <citation type="submission" date="2020-10" db="EMBL/GenBank/DDBJ databases">
        <authorList>
            <person name="Gilroy R."/>
        </authorList>
    </citation>
    <scope>NUCLEOTIDE SEQUENCE</scope>
    <source>
        <strain evidence="2">CHK195-4489</strain>
    </source>
</reference>
<protein>
    <recommendedName>
        <fullName evidence="4">ABC-2 type transport system permease protein</fullName>
    </recommendedName>
</protein>
<accession>A0A9D1L9I1</accession>
<feature type="transmembrane region" description="Helical" evidence="1">
    <location>
        <begin position="318"/>
        <end position="339"/>
    </location>
</feature>
<feature type="transmembrane region" description="Helical" evidence="1">
    <location>
        <begin position="191"/>
        <end position="209"/>
    </location>
</feature>
<reference evidence="2" key="2">
    <citation type="journal article" date="2021" name="PeerJ">
        <title>Extensive microbial diversity within the chicken gut microbiome revealed by metagenomics and culture.</title>
        <authorList>
            <person name="Gilroy R."/>
            <person name="Ravi A."/>
            <person name="Getino M."/>
            <person name="Pursley I."/>
            <person name="Horton D.L."/>
            <person name="Alikhan N.F."/>
            <person name="Baker D."/>
            <person name="Gharbi K."/>
            <person name="Hall N."/>
            <person name="Watson M."/>
            <person name="Adriaenssens E.M."/>
            <person name="Foster-Nyarko E."/>
            <person name="Jarju S."/>
            <person name="Secka A."/>
            <person name="Antonio M."/>
            <person name="Oren A."/>
            <person name="Chaudhuri R.R."/>
            <person name="La Ragione R."/>
            <person name="Hildebrand F."/>
            <person name="Pallen M.J."/>
        </authorList>
    </citation>
    <scope>NUCLEOTIDE SEQUENCE</scope>
    <source>
        <strain evidence="2">CHK195-4489</strain>
    </source>
</reference>
<evidence type="ECO:0008006" key="4">
    <source>
        <dbReference type="Google" id="ProtNLM"/>
    </source>
</evidence>
<keyword evidence="1" id="KW-0812">Transmembrane</keyword>
<dbReference type="EMBL" id="DVMM01000051">
    <property type="protein sequence ID" value="HIU29150.1"/>
    <property type="molecule type" value="Genomic_DNA"/>
</dbReference>
<feature type="transmembrane region" description="Helical" evidence="1">
    <location>
        <begin position="118"/>
        <end position="142"/>
    </location>
</feature>
<feature type="transmembrane region" description="Helical" evidence="1">
    <location>
        <begin position="509"/>
        <end position="527"/>
    </location>
</feature>
<proteinExistence type="predicted"/>
<dbReference type="AlphaFoldDB" id="A0A9D1L9I1"/>
<evidence type="ECO:0000256" key="1">
    <source>
        <dbReference type="SAM" id="Phobius"/>
    </source>
</evidence>
<feature type="transmembrane region" description="Helical" evidence="1">
    <location>
        <begin position="162"/>
        <end position="184"/>
    </location>
</feature>
<feature type="transmembrane region" description="Helical" evidence="1">
    <location>
        <begin position="436"/>
        <end position="460"/>
    </location>
</feature>
<gene>
    <name evidence="2" type="ORF">IAD50_02510</name>
</gene>
<feature type="transmembrane region" description="Helical" evidence="1">
    <location>
        <begin position="481"/>
        <end position="503"/>
    </location>
</feature>
<feature type="transmembrane region" description="Helical" evidence="1">
    <location>
        <begin position="359"/>
        <end position="378"/>
    </location>
</feature>
<keyword evidence="1" id="KW-0472">Membrane</keyword>
<feature type="transmembrane region" description="Helical" evidence="1">
    <location>
        <begin position="249"/>
        <end position="275"/>
    </location>
</feature>
<feature type="transmembrane region" description="Helical" evidence="1">
    <location>
        <begin position="408"/>
        <end position="430"/>
    </location>
</feature>
<dbReference type="Proteomes" id="UP000824089">
    <property type="component" value="Unassembled WGS sequence"/>
</dbReference>
<organism evidence="2 3">
    <name type="scientific">Candidatus Egerieisoma faecipullorum</name>
    <dbReference type="NCBI Taxonomy" id="2840963"/>
    <lineage>
        <taxon>Bacteria</taxon>
        <taxon>Bacillati</taxon>
        <taxon>Bacillota</taxon>
        <taxon>Clostridia</taxon>
        <taxon>Eubacteriales</taxon>
        <taxon>Clostridiaceae</taxon>
        <taxon>Clostridiaceae incertae sedis</taxon>
        <taxon>Candidatus Egerieisoma</taxon>
    </lineage>
</organism>
<name>A0A9D1L9I1_9CLOT</name>